<keyword evidence="3" id="KW-0067">ATP-binding</keyword>
<keyword evidence="2" id="KW-0547">Nucleotide-binding</keyword>
<dbReference type="Proteomes" id="UP001275084">
    <property type="component" value="Unassembled WGS sequence"/>
</dbReference>
<feature type="compositionally biased region" description="Basic and acidic residues" evidence="4">
    <location>
        <begin position="206"/>
        <end position="249"/>
    </location>
</feature>
<dbReference type="SMART" id="SM00382">
    <property type="entry name" value="AAA"/>
    <property type="match status" value="2"/>
</dbReference>
<dbReference type="InterPro" id="IPR000641">
    <property type="entry name" value="CbxX/CfxQ"/>
</dbReference>
<feature type="compositionally biased region" description="Basic and acidic residues" evidence="4">
    <location>
        <begin position="585"/>
        <end position="609"/>
    </location>
</feature>
<protein>
    <submittedName>
        <fullName evidence="6">P-loop containing nucleoside triphosphate hydrolase protein</fullName>
    </submittedName>
</protein>
<evidence type="ECO:0000256" key="2">
    <source>
        <dbReference type="ARBA" id="ARBA00022741"/>
    </source>
</evidence>
<dbReference type="EMBL" id="JAUIQD010000006">
    <property type="protein sequence ID" value="KAK3345925.1"/>
    <property type="molecule type" value="Genomic_DNA"/>
</dbReference>
<name>A0AAJ0HAT8_9PEZI</name>
<organism evidence="6 7">
    <name type="scientific">Lasiosphaeria hispida</name>
    <dbReference type="NCBI Taxonomy" id="260671"/>
    <lineage>
        <taxon>Eukaryota</taxon>
        <taxon>Fungi</taxon>
        <taxon>Dikarya</taxon>
        <taxon>Ascomycota</taxon>
        <taxon>Pezizomycotina</taxon>
        <taxon>Sordariomycetes</taxon>
        <taxon>Sordariomycetidae</taxon>
        <taxon>Sordariales</taxon>
        <taxon>Lasiosphaeriaceae</taxon>
        <taxon>Lasiosphaeria</taxon>
    </lineage>
</organism>
<proteinExistence type="inferred from homology"/>
<evidence type="ECO:0000259" key="5">
    <source>
        <dbReference type="SMART" id="SM00382"/>
    </source>
</evidence>
<dbReference type="FunFam" id="3.40.50.300:FF:000216">
    <property type="entry name" value="Type VII secretion ATPase EccA"/>
    <property type="match status" value="2"/>
</dbReference>
<dbReference type="Pfam" id="PF00004">
    <property type="entry name" value="AAA"/>
    <property type="match status" value="2"/>
</dbReference>
<dbReference type="InterPro" id="IPR027417">
    <property type="entry name" value="P-loop_NTPase"/>
</dbReference>
<dbReference type="InterPro" id="IPR003593">
    <property type="entry name" value="AAA+_ATPase"/>
</dbReference>
<feature type="compositionally biased region" description="Basic and acidic residues" evidence="4">
    <location>
        <begin position="557"/>
        <end position="579"/>
    </location>
</feature>
<dbReference type="SUPFAM" id="SSF52540">
    <property type="entry name" value="P-loop containing nucleoside triphosphate hydrolases"/>
    <property type="match status" value="3"/>
</dbReference>
<feature type="compositionally biased region" description="Acidic residues" evidence="4">
    <location>
        <begin position="193"/>
        <end position="205"/>
    </location>
</feature>
<feature type="compositionally biased region" description="Basic and acidic residues" evidence="4">
    <location>
        <begin position="128"/>
        <end position="137"/>
    </location>
</feature>
<evidence type="ECO:0000313" key="7">
    <source>
        <dbReference type="Proteomes" id="UP001275084"/>
    </source>
</evidence>
<keyword evidence="7" id="KW-1185">Reference proteome</keyword>
<evidence type="ECO:0000256" key="3">
    <source>
        <dbReference type="ARBA" id="ARBA00022840"/>
    </source>
</evidence>
<comment type="caution">
    <text evidence="6">The sequence shown here is derived from an EMBL/GenBank/DDBJ whole genome shotgun (WGS) entry which is preliminary data.</text>
</comment>
<gene>
    <name evidence="6" type="ORF">B0T25DRAFT_633582</name>
</gene>
<dbReference type="InterPro" id="IPR050773">
    <property type="entry name" value="CbxX/CfxQ_RuBisCO_ESX"/>
</dbReference>
<dbReference type="InterPro" id="IPR041627">
    <property type="entry name" value="AAA_lid_6"/>
</dbReference>
<dbReference type="Pfam" id="PF17866">
    <property type="entry name" value="AAA_lid_6"/>
    <property type="match status" value="1"/>
</dbReference>
<evidence type="ECO:0000256" key="1">
    <source>
        <dbReference type="ARBA" id="ARBA00010378"/>
    </source>
</evidence>
<feature type="compositionally biased region" description="Acidic residues" evidence="4">
    <location>
        <begin position="162"/>
        <end position="186"/>
    </location>
</feature>
<evidence type="ECO:0000313" key="6">
    <source>
        <dbReference type="EMBL" id="KAK3345925.1"/>
    </source>
</evidence>
<feature type="region of interest" description="Disordered" evidence="4">
    <location>
        <begin position="553"/>
        <end position="740"/>
    </location>
</feature>
<feature type="domain" description="AAA+ ATPase" evidence="5">
    <location>
        <begin position="1114"/>
        <end position="1258"/>
    </location>
</feature>
<reference evidence="6" key="2">
    <citation type="submission" date="2023-06" db="EMBL/GenBank/DDBJ databases">
        <authorList>
            <consortium name="Lawrence Berkeley National Laboratory"/>
            <person name="Haridas S."/>
            <person name="Hensen N."/>
            <person name="Bonometti L."/>
            <person name="Westerberg I."/>
            <person name="Brannstrom I.O."/>
            <person name="Guillou S."/>
            <person name="Cros-Aarteil S."/>
            <person name="Calhoun S."/>
            <person name="Kuo A."/>
            <person name="Mondo S."/>
            <person name="Pangilinan J."/>
            <person name="Riley R."/>
            <person name="Labutti K."/>
            <person name="Andreopoulos B."/>
            <person name="Lipzen A."/>
            <person name="Chen C."/>
            <person name="Yanf M."/>
            <person name="Daum C."/>
            <person name="Ng V."/>
            <person name="Clum A."/>
            <person name="Steindorff A."/>
            <person name="Ohm R."/>
            <person name="Martin F."/>
            <person name="Silar P."/>
            <person name="Natvig D."/>
            <person name="Lalanne C."/>
            <person name="Gautier V."/>
            <person name="Ament-Velasquez S.L."/>
            <person name="Kruys A."/>
            <person name="Hutchinson M.I."/>
            <person name="Powell A.J."/>
            <person name="Barry K."/>
            <person name="Miller A.N."/>
            <person name="Grigoriev I.V."/>
            <person name="Debuchy R."/>
            <person name="Gladieux P."/>
            <person name="Thoren M.H."/>
            <person name="Johannesson H."/>
        </authorList>
    </citation>
    <scope>NUCLEOTIDE SEQUENCE</scope>
    <source>
        <strain evidence="6">CBS 955.72</strain>
    </source>
</reference>
<feature type="compositionally biased region" description="Acidic residues" evidence="4">
    <location>
        <begin position="1"/>
        <end position="11"/>
    </location>
</feature>
<comment type="similarity">
    <text evidence="1">Belongs to the CbxX/CfxQ family.</text>
</comment>
<dbReference type="InterPro" id="IPR003959">
    <property type="entry name" value="ATPase_AAA_core"/>
</dbReference>
<dbReference type="Gene3D" id="3.40.50.300">
    <property type="entry name" value="P-loop containing nucleotide triphosphate hydrolases"/>
    <property type="match status" value="3"/>
</dbReference>
<dbReference type="PANTHER" id="PTHR43392:SF2">
    <property type="entry name" value="AAA-TYPE ATPASE FAMILY PROTEIN _ ANKYRIN REPEAT FAMILY PROTEIN"/>
    <property type="match status" value="1"/>
</dbReference>
<feature type="compositionally biased region" description="Basic and acidic residues" evidence="4">
    <location>
        <begin position="641"/>
        <end position="655"/>
    </location>
</feature>
<dbReference type="Gene3D" id="1.10.8.60">
    <property type="match status" value="2"/>
</dbReference>
<feature type="compositionally biased region" description="Basic and acidic residues" evidence="4">
    <location>
        <begin position="278"/>
        <end position="293"/>
    </location>
</feature>
<dbReference type="GO" id="GO:0016887">
    <property type="term" value="F:ATP hydrolysis activity"/>
    <property type="evidence" value="ECO:0007669"/>
    <property type="project" value="InterPro"/>
</dbReference>
<sequence length="1365" mass="151396">MLPTPPEDEAFQDQGAPERNDTLTTDTTQNNQSQDGASSETESEDGLNPARSEVDVVQLPPESIPLPDNDDELTWKPAGESREQGPEAINETPTDSQKSPVSNSPAAGGRGRSSSWPRLESQLQSEPHPTDREEVKAAIRALRLPGDANPDEEEKSEKSEEKDEGDDEDDDDGDDDEEEEEEEGEPEYNPFDPESESESDSDSSDQEPKSDTERENKDDGVKEGAKLKTSDEPKGDGESMEKKDTDVKVQPENVLAETSNPPNSDQDAVPPLVPAKKQTKDRSPAEAEWARQKKELGDKNKALDRLMAMIGLEDVKWEFLKIKATVAAARTRKGVLRRQDLNLVLLGNPGTGKRAIQKLYLDFLKECNVWPDVEDDEVKWYIYSGHEFVQTSDIPNLELRLQGDEAKAAAFLYVDTVEGMDRDYLTHMLSVIDECSKTGKIVTVLSGTAAGATKMLGGSPHGKWLFRRRVQLKDYDDEELRLILLGLIHRNSLTIEGGEDGPYPKIVTRRIGRNRGAPGFGNAHDVIMVFQQMLDRHAVRVDKMRIKLVGEEAGNSEDEKKKTGDEKAEGRDAEKVGERSEDESGEKKSEEPTNEVKGDAAEGGEKDMVKAGNAGTSEAGKMTDEDKKPANQNNGEEEKEESQGGKKVSDEDKIIRNGNVTDGKTLDGDQANKASEVAAEDNAMSDERSEKTLEEAGSRTSDEAKEELSKKDKKAPEKDNKASDEGKEKPSKADEKPPPEGILLIAEDIIGPEPTDTRFQSEACKELEKMVGLDDVKKAIGSLLNRARTNYHRELLGKEPLRSSLNRVFLGPPGTGKTTVAKLYGKIVAEIGLLSTKEVLFTSPGDFIGQYIGQSEAKTSQIMDSSLGKVLIIDEAHMFYHGSRPGTSDSSDEFRLACLDIIISQVHNTPGEDRCVILLGYPDMMEEMFQKANPGLRRRFPLEEAFRFNDYDDKRLNEILRHKMAREEIAADEPAMEVAAEVLRRARDRPNFGNGGDVDNLLSQAKARFRERVQMQKAATAAADSPDPNAVVKEIPEEEASAAKDLADEEEEVAITLEREDFDPEWDRGTRASQKCRALFDGLIGFDGVIDKFQGYQRMAANMRLKGKDPKDTIPFTFVFKGPPGTGKTHTARIIGQVFYDMGFLSTNEVIECSASHMIGQFLGQTAPKVIDLFERALGKVLFIDEAYRLGGGGVRGQRSSFEDEAVGELVDCMTKPRYMRKMIVVLAGYDRDMEALMQVNAGLRGRFATEIMFPPMDASRSRVHLFNLLEKNDIEVWDEVEPSRDDKERVLRLFDKLGMTSGWSNARDVKTLAAQITAQVYRNGPEDGDGAVVDKDAKFRISTKDLLEFLKDMLRQRIKGGGRK</sequence>
<feature type="domain" description="AAA+ ATPase" evidence="5">
    <location>
        <begin position="803"/>
        <end position="923"/>
    </location>
</feature>
<feature type="compositionally biased region" description="Polar residues" evidence="4">
    <location>
        <begin position="91"/>
        <end position="105"/>
    </location>
</feature>
<evidence type="ECO:0000256" key="4">
    <source>
        <dbReference type="SAM" id="MobiDB-lite"/>
    </source>
</evidence>
<feature type="compositionally biased region" description="Low complexity" evidence="4">
    <location>
        <begin position="22"/>
        <end position="35"/>
    </location>
</feature>
<keyword evidence="6" id="KW-0378">Hydrolase</keyword>
<reference evidence="6" key="1">
    <citation type="journal article" date="2023" name="Mol. Phylogenet. Evol.">
        <title>Genome-scale phylogeny and comparative genomics of the fungal order Sordariales.</title>
        <authorList>
            <person name="Hensen N."/>
            <person name="Bonometti L."/>
            <person name="Westerberg I."/>
            <person name="Brannstrom I.O."/>
            <person name="Guillou S."/>
            <person name="Cros-Aarteil S."/>
            <person name="Calhoun S."/>
            <person name="Haridas S."/>
            <person name="Kuo A."/>
            <person name="Mondo S."/>
            <person name="Pangilinan J."/>
            <person name="Riley R."/>
            <person name="LaButti K."/>
            <person name="Andreopoulos B."/>
            <person name="Lipzen A."/>
            <person name="Chen C."/>
            <person name="Yan M."/>
            <person name="Daum C."/>
            <person name="Ng V."/>
            <person name="Clum A."/>
            <person name="Steindorff A."/>
            <person name="Ohm R.A."/>
            <person name="Martin F."/>
            <person name="Silar P."/>
            <person name="Natvig D.O."/>
            <person name="Lalanne C."/>
            <person name="Gautier V."/>
            <person name="Ament-Velasquez S.L."/>
            <person name="Kruys A."/>
            <person name="Hutchinson M.I."/>
            <person name="Powell A.J."/>
            <person name="Barry K."/>
            <person name="Miller A.N."/>
            <person name="Grigoriev I.V."/>
            <person name="Debuchy R."/>
            <person name="Gladieux P."/>
            <person name="Hiltunen Thoren M."/>
            <person name="Johannesson H."/>
        </authorList>
    </citation>
    <scope>NUCLEOTIDE SEQUENCE</scope>
    <source>
        <strain evidence="6">CBS 955.72</strain>
    </source>
</reference>
<feature type="region of interest" description="Disordered" evidence="4">
    <location>
        <begin position="1"/>
        <end position="293"/>
    </location>
</feature>
<feature type="compositionally biased region" description="Polar residues" evidence="4">
    <location>
        <begin position="256"/>
        <end position="266"/>
    </location>
</feature>
<accession>A0AAJ0HAT8</accession>
<dbReference type="GO" id="GO:0005524">
    <property type="term" value="F:ATP binding"/>
    <property type="evidence" value="ECO:0007669"/>
    <property type="project" value="UniProtKB-KW"/>
</dbReference>
<dbReference type="PANTHER" id="PTHR43392">
    <property type="entry name" value="AAA-TYPE ATPASE FAMILY PROTEIN / ANKYRIN REPEAT FAMILY PROTEIN"/>
    <property type="match status" value="1"/>
</dbReference>
<dbReference type="PRINTS" id="PR00819">
    <property type="entry name" value="CBXCFQXSUPER"/>
</dbReference>
<feature type="compositionally biased region" description="Basic and acidic residues" evidence="4">
    <location>
        <begin position="685"/>
        <end position="738"/>
    </location>
</feature>